<keyword evidence="3" id="KW-0456">Lyase</keyword>
<protein>
    <recommendedName>
        <fullName evidence="2">Phosphoenolpyruvate carboxylase</fullName>
    </recommendedName>
</protein>
<dbReference type="Pfam" id="PF00311">
    <property type="entry name" value="PEPcase"/>
    <property type="match status" value="1"/>
</dbReference>
<evidence type="ECO:0000313" key="4">
    <source>
        <dbReference type="Proteomes" id="UP001271769"/>
    </source>
</evidence>
<keyword evidence="4" id="KW-1185">Reference proteome</keyword>
<evidence type="ECO:0000313" key="3">
    <source>
        <dbReference type="EMBL" id="MDY0873380.1"/>
    </source>
</evidence>
<dbReference type="InterPro" id="IPR015813">
    <property type="entry name" value="Pyrv/PenolPyrv_kinase-like_dom"/>
</dbReference>
<organism evidence="3 4">
    <name type="scientific">Dongia rigui</name>
    <dbReference type="NCBI Taxonomy" id="940149"/>
    <lineage>
        <taxon>Bacteria</taxon>
        <taxon>Pseudomonadati</taxon>
        <taxon>Pseudomonadota</taxon>
        <taxon>Alphaproteobacteria</taxon>
        <taxon>Rhodospirillales</taxon>
        <taxon>Dongiaceae</taxon>
        <taxon>Dongia</taxon>
    </lineage>
</organism>
<comment type="caution">
    <text evidence="3">The sequence shown here is derived from an EMBL/GenBank/DDBJ whole genome shotgun (WGS) entry which is preliminary data.</text>
</comment>
<dbReference type="PANTHER" id="PTHR30523:SF6">
    <property type="entry name" value="PHOSPHOENOLPYRUVATE CARBOXYLASE"/>
    <property type="match status" value="1"/>
</dbReference>
<dbReference type="RefSeq" id="WP_320501833.1">
    <property type="nucleotide sequence ID" value="NZ_JAXCLX010000002.1"/>
</dbReference>
<reference evidence="3 4" key="1">
    <citation type="journal article" date="2013" name="Antonie Van Leeuwenhoek">
        <title>Dongia rigui sp. nov., isolated from freshwater of a large wetland in Korea.</title>
        <authorList>
            <person name="Baik K.S."/>
            <person name="Hwang Y.M."/>
            <person name="Choi J.S."/>
            <person name="Kwon J."/>
            <person name="Seong C.N."/>
        </authorList>
    </citation>
    <scope>NUCLEOTIDE SEQUENCE [LARGE SCALE GENOMIC DNA]</scope>
    <source>
        <strain evidence="3 4">04SU4-P</strain>
    </source>
</reference>
<sequence length="1031" mass="115605">MSTAKRATSRGGDVAALRVKPAIHKPARGSGLEPGLKALERMFPAEKGFDAAKAERDLRAVFGDLAGLRERNPFGNSVKLLALEVGKRLDQGKLSLGGIETLIQELTAGAFEHRADRLQSYLGESDPKRNEQKLRDVFQALAAGSRRPAGKGKGARIPFQAFKAAVERELFGIVITGHPTFSQSHEMVRLLAELGINRGAGSQKLPAVRRRKILADARAVEHRPPEKLDLAYEYEMSVAAIANIHVALRRAYEIALDVAAEHYPAEWEQLSPRLMTVASWVGYDLDGRSDIKWSDTLFTRLKIQVLQLQRYVKVVEELRAGVDQKRANVDLVHLLELLESRLALAIKEAEDEIAVFQGGKKEGEAPLAWAEEVRRIAKRMHDGRDLRLIDSAQLLELINRAIALSKTPDQRRKLIVLRAELANHGLGLAHTHVRLNAVQIHNAIRKLIDMEAAPDDPAHKRSYIAKITRLLQTVKPVQINFASILAERTSAKRLFMIVAKMLKYIDATVPVRFLIAETETPLTLLAALYFAKLFGVDGKVDISPLFETTKAFERGIRVIDECLQNPAFAAYVRQRGRVCIQTGFSDAGRHLGQTVAAISVEWLRLKLAELLRQRGFDDVEVVIFDTHGESIGRGGHPENFRARLEYIASPVSRQNFAQAGIRVKEEASFQGGDGYLYFISPDVALASVTRILEYMLPIPTDDVESDPAYRHDEDYVKEFFITIRRFNEDVMNDPAYAALLDTFGGNLLFTSGSRPVKREHEGLAQRVNLMHPKEMRAIPHNGILQQLGMLANTVGGVGQAIARDPERFQRLYQASPRCRRLLGMVDWALSFTDLEALKCYVDLFDPGQWLSRAYQAKDPAAAAELRHVAEHLEGDRVYEKLAKIYRVFQRDMLDLRDGLALVGLPQAKISDETRTNLRLMHGLRIALIMRIFTLSAHIPDFSDQHNITRQQLVSKIFHLEIDDAMRKLSMIFPKVEQLKFEGDFGEASTYVGDWHQTYEREHQAIFGPIAGLYTLVRRLSSGIIHTVGALG</sequence>
<evidence type="ECO:0000256" key="1">
    <source>
        <dbReference type="ARBA" id="ARBA00003670"/>
    </source>
</evidence>
<dbReference type="InterPro" id="IPR021135">
    <property type="entry name" value="PEP_COase"/>
</dbReference>
<dbReference type="EMBL" id="JAXCLX010000002">
    <property type="protein sequence ID" value="MDY0873380.1"/>
    <property type="molecule type" value="Genomic_DNA"/>
</dbReference>
<accession>A0ABU5E2F0</accession>
<dbReference type="GO" id="GO:0008964">
    <property type="term" value="F:phosphoenolpyruvate carboxylase activity"/>
    <property type="evidence" value="ECO:0007669"/>
    <property type="project" value="UniProtKB-EC"/>
</dbReference>
<dbReference type="SUPFAM" id="SSF51621">
    <property type="entry name" value="Phosphoenolpyruvate/pyruvate domain"/>
    <property type="match status" value="1"/>
</dbReference>
<dbReference type="PANTHER" id="PTHR30523">
    <property type="entry name" value="PHOSPHOENOLPYRUVATE CARBOXYLASE"/>
    <property type="match status" value="1"/>
</dbReference>
<name>A0ABU5E2F0_9PROT</name>
<dbReference type="Proteomes" id="UP001271769">
    <property type="component" value="Unassembled WGS sequence"/>
</dbReference>
<comment type="function">
    <text evidence="1">Forms oxaloacetate, a four-carbon dicarboxylic acid source for the tricarboxylic acid cycle.</text>
</comment>
<proteinExistence type="predicted"/>
<gene>
    <name evidence="3" type="ORF">SMD31_15675</name>
</gene>
<evidence type="ECO:0000256" key="2">
    <source>
        <dbReference type="ARBA" id="ARBA00022419"/>
    </source>
</evidence>